<dbReference type="RefSeq" id="WP_145226295.1">
    <property type="nucleotide sequence ID" value="NZ_VIVQ01000001.1"/>
</dbReference>
<evidence type="ECO:0000256" key="4">
    <source>
        <dbReference type="ARBA" id="ARBA00023163"/>
    </source>
</evidence>
<dbReference type="PANTHER" id="PTHR30126:SF39">
    <property type="entry name" value="HTH-TYPE TRANSCRIPTIONAL REGULATOR CYSL"/>
    <property type="match status" value="1"/>
</dbReference>
<sequence length="306" mass="32237">MSRWPDLVAIELLVAVADHGSLSAGARSIGMAQPNASRSVARLERQLQIPLLRRSTAGSTLTPAGLLTVEWARRLLEAATELTDGAAALRVDHSAEITVSASQTVAEHLLPLWLSRFRSVHPEVTVKVSVRNTLGVVEDLLAGRCTVGFVEGPNPPRGVRHLVVARDELVLVVAPAHPWAARSEPVTADELRETPLVTREVGSGTRVALDEALGTPVRPLLELPSNAAVRVSVAAGSAPAVLSRLAVDDAVAAGTLCEVPMEGLALRRSLRAVWSGPRRLSGVVADLVSVASAPPVSRAPQSPRPE</sequence>
<dbReference type="SUPFAM" id="SSF46785">
    <property type="entry name" value="Winged helix' DNA-binding domain"/>
    <property type="match status" value="1"/>
</dbReference>
<evidence type="ECO:0000256" key="3">
    <source>
        <dbReference type="ARBA" id="ARBA00023125"/>
    </source>
</evidence>
<accession>A0A561E9U8</accession>
<dbReference type="Pfam" id="PF03466">
    <property type="entry name" value="LysR_substrate"/>
    <property type="match status" value="1"/>
</dbReference>
<dbReference type="AlphaFoldDB" id="A0A561E9U8"/>
<dbReference type="Gene3D" id="1.10.10.10">
    <property type="entry name" value="Winged helix-like DNA-binding domain superfamily/Winged helix DNA-binding domain"/>
    <property type="match status" value="1"/>
</dbReference>
<proteinExistence type="inferred from homology"/>
<dbReference type="GO" id="GO:0003700">
    <property type="term" value="F:DNA-binding transcription factor activity"/>
    <property type="evidence" value="ECO:0007669"/>
    <property type="project" value="InterPro"/>
</dbReference>
<dbReference type="Proteomes" id="UP000318297">
    <property type="component" value="Unassembled WGS sequence"/>
</dbReference>
<keyword evidence="2" id="KW-0805">Transcription regulation</keyword>
<comment type="similarity">
    <text evidence="1">Belongs to the LysR transcriptional regulatory family.</text>
</comment>
<feature type="domain" description="HTH lysR-type" evidence="5">
    <location>
        <begin position="5"/>
        <end position="62"/>
    </location>
</feature>
<evidence type="ECO:0000313" key="7">
    <source>
        <dbReference type="Proteomes" id="UP000318297"/>
    </source>
</evidence>
<dbReference type="PANTHER" id="PTHR30126">
    <property type="entry name" value="HTH-TYPE TRANSCRIPTIONAL REGULATOR"/>
    <property type="match status" value="1"/>
</dbReference>
<dbReference type="GO" id="GO:0000976">
    <property type="term" value="F:transcription cis-regulatory region binding"/>
    <property type="evidence" value="ECO:0007669"/>
    <property type="project" value="TreeGrafter"/>
</dbReference>
<dbReference type="EMBL" id="VIVQ01000001">
    <property type="protein sequence ID" value="TWE12350.1"/>
    <property type="molecule type" value="Genomic_DNA"/>
</dbReference>
<dbReference type="InterPro" id="IPR036390">
    <property type="entry name" value="WH_DNA-bd_sf"/>
</dbReference>
<evidence type="ECO:0000259" key="5">
    <source>
        <dbReference type="PROSITE" id="PS50931"/>
    </source>
</evidence>
<name>A0A561E9U8_9MICO</name>
<dbReference type="Pfam" id="PF00126">
    <property type="entry name" value="HTH_1"/>
    <property type="match status" value="1"/>
</dbReference>
<dbReference type="Gene3D" id="3.40.190.10">
    <property type="entry name" value="Periplasmic binding protein-like II"/>
    <property type="match status" value="2"/>
</dbReference>
<dbReference type="InterPro" id="IPR005119">
    <property type="entry name" value="LysR_subst-bd"/>
</dbReference>
<reference evidence="6 7" key="1">
    <citation type="submission" date="2019-06" db="EMBL/GenBank/DDBJ databases">
        <title>Sequencing the genomes of 1000 actinobacteria strains.</title>
        <authorList>
            <person name="Klenk H.-P."/>
        </authorList>
    </citation>
    <scope>NUCLEOTIDE SEQUENCE [LARGE SCALE GENOMIC DNA]</scope>
    <source>
        <strain evidence="6 7">DSM 19560</strain>
    </source>
</reference>
<keyword evidence="4" id="KW-0804">Transcription</keyword>
<dbReference type="InterPro" id="IPR000847">
    <property type="entry name" value="LysR_HTH_N"/>
</dbReference>
<protein>
    <submittedName>
        <fullName evidence="6">DNA-binding transcriptional LysR family regulator</fullName>
    </submittedName>
</protein>
<dbReference type="PROSITE" id="PS50931">
    <property type="entry name" value="HTH_LYSR"/>
    <property type="match status" value="1"/>
</dbReference>
<evidence type="ECO:0000313" key="6">
    <source>
        <dbReference type="EMBL" id="TWE12350.1"/>
    </source>
</evidence>
<comment type="caution">
    <text evidence="6">The sequence shown here is derived from an EMBL/GenBank/DDBJ whole genome shotgun (WGS) entry which is preliminary data.</text>
</comment>
<dbReference type="InterPro" id="IPR036388">
    <property type="entry name" value="WH-like_DNA-bd_sf"/>
</dbReference>
<dbReference type="OrthoDB" id="9808620at2"/>
<organism evidence="6 7">
    <name type="scientific">Rudaeicoccus suwonensis</name>
    <dbReference type="NCBI Taxonomy" id="657409"/>
    <lineage>
        <taxon>Bacteria</taxon>
        <taxon>Bacillati</taxon>
        <taxon>Actinomycetota</taxon>
        <taxon>Actinomycetes</taxon>
        <taxon>Micrococcales</taxon>
        <taxon>Dermacoccaceae</taxon>
        <taxon>Rudaeicoccus</taxon>
    </lineage>
</organism>
<evidence type="ECO:0000256" key="2">
    <source>
        <dbReference type="ARBA" id="ARBA00023015"/>
    </source>
</evidence>
<evidence type="ECO:0000256" key="1">
    <source>
        <dbReference type="ARBA" id="ARBA00009437"/>
    </source>
</evidence>
<keyword evidence="3 6" id="KW-0238">DNA-binding</keyword>
<dbReference type="SUPFAM" id="SSF53850">
    <property type="entry name" value="Periplasmic binding protein-like II"/>
    <property type="match status" value="1"/>
</dbReference>
<keyword evidence="7" id="KW-1185">Reference proteome</keyword>
<gene>
    <name evidence="6" type="ORF">BKA23_1153</name>
</gene>